<keyword evidence="4" id="KW-1185">Reference proteome</keyword>
<reference evidence="3 6" key="2">
    <citation type="submission" date="2018-04" db="EMBL/GenBank/DDBJ databases">
        <title>Whole genome sequence comparison of clinical and drinking water Legionella pneumophila isolates.</title>
        <authorList>
            <person name="Garner E."/>
        </authorList>
    </citation>
    <scope>NUCLEOTIDE SEQUENCE [LARGE SCALE GENOMIC DNA]</scope>
    <source>
        <strain evidence="3 6">WH02</strain>
    </source>
</reference>
<evidence type="ECO:0000313" key="3">
    <source>
        <dbReference type="EMBL" id="TID41342.1"/>
    </source>
</evidence>
<dbReference type="Proteomes" id="UP000251035">
    <property type="component" value="Unassembled WGS sequence"/>
</dbReference>
<evidence type="ECO:0000313" key="1">
    <source>
        <dbReference type="EMBL" id="PUT46306.1"/>
    </source>
</evidence>
<evidence type="ECO:0000313" key="6">
    <source>
        <dbReference type="Proteomes" id="UP000306421"/>
    </source>
</evidence>
<evidence type="ECO:0000313" key="2">
    <source>
        <dbReference type="EMBL" id="RJT45530.1"/>
    </source>
</evidence>
<comment type="caution">
    <text evidence="2">The sequence shown here is derived from an EMBL/GenBank/DDBJ whole genome shotgun (WGS) entry which is preliminary data.</text>
</comment>
<dbReference type="EMBL" id="QZWB01000011">
    <property type="protein sequence ID" value="RJT45530.1"/>
    <property type="molecule type" value="Genomic_DNA"/>
</dbReference>
<sequence length="271" mass="30563">MGWLSDKSAFLSCCNYLANLVRDKSLYLRIILLQSRAVNTVNENMIKLTSLFIGLTLLSQPLAASDVSTVTFYAANNVGEVAPAEAYKNLLSEKQRQLETTMVDIMQSHHLEQSQGEDILCMYRAESDGHLAAENSKLFTTSPYQSIAEDEIFTISKELVSTLQQEAVAVFIPNEQADIGDTTIYLNSHYYTVDEVLKRISEKLPPEYRQIYTLHFDSTYGDFHKARVGRVEWLGHQIDSSVIETAFPDDTIELKNGQAYLVLKDGQIVNF</sequence>
<proteinExistence type="predicted"/>
<evidence type="ECO:0000313" key="5">
    <source>
        <dbReference type="Proteomes" id="UP000270757"/>
    </source>
</evidence>
<organism evidence="2 5">
    <name type="scientific">Legionella taurinensis</name>
    <dbReference type="NCBI Taxonomy" id="70611"/>
    <lineage>
        <taxon>Bacteria</taxon>
        <taxon>Pseudomonadati</taxon>
        <taxon>Pseudomonadota</taxon>
        <taxon>Gammaproteobacteria</taxon>
        <taxon>Legionellales</taxon>
        <taxon>Legionellaceae</taxon>
        <taxon>Legionella</taxon>
    </lineage>
</organism>
<name>A0A3A5L5R7_9GAMM</name>
<dbReference type="AlphaFoldDB" id="A0A3A5L5R7"/>
<dbReference type="EMBL" id="QFGG01000009">
    <property type="protein sequence ID" value="TID41342.1"/>
    <property type="molecule type" value="Genomic_DNA"/>
</dbReference>
<dbReference type="EMBL" id="QCXM01000012">
    <property type="protein sequence ID" value="PUT46306.1"/>
    <property type="molecule type" value="Genomic_DNA"/>
</dbReference>
<evidence type="ECO:0000313" key="4">
    <source>
        <dbReference type="Proteomes" id="UP000251035"/>
    </source>
</evidence>
<accession>A0A3A5L5R7</accession>
<reference evidence="1 4" key="1">
    <citation type="submission" date="2018-04" db="EMBL/GenBank/DDBJ databases">
        <title>Whole genome sequence comparison of clinical and drinking water Legionella pneumophila isolates associated with the Flint Water Crisis.</title>
        <authorList>
            <person name="Garner E."/>
            <person name="Brown C."/>
            <person name="Schwake O."/>
            <person name="Coil D."/>
            <person name="Jospin G."/>
            <person name="Eisen J."/>
            <person name="Edwards M."/>
            <person name="Pruden A."/>
        </authorList>
    </citation>
    <scope>NUCLEOTIDE SEQUENCE [LARGE SCALE GENOMIC DNA]</scope>
    <source>
        <strain evidence="1 4">Genessee03</strain>
    </source>
</reference>
<dbReference type="Proteomes" id="UP000270757">
    <property type="component" value="Unassembled WGS sequence"/>
</dbReference>
<protein>
    <submittedName>
        <fullName evidence="2">Uncharacterized protein</fullName>
    </submittedName>
</protein>
<dbReference type="Proteomes" id="UP000306421">
    <property type="component" value="Unassembled WGS sequence"/>
</dbReference>
<gene>
    <name evidence="2" type="ORF">D6J04_10395</name>
    <name evidence="1" type="ORF">DB745_11570</name>
    <name evidence="3" type="ORF">DIZ81_10555</name>
</gene>
<reference evidence="2 5" key="3">
    <citation type="submission" date="2018-09" db="EMBL/GenBank/DDBJ databases">
        <title>Draft genome sequences of Legionella taurinensis isolated from water samples.</title>
        <authorList>
            <person name="Chakeri A."/>
            <person name="Allerberger F."/>
            <person name="Kundi M."/>
            <person name="Ruppitsch W."/>
            <person name="Schmid D."/>
        </authorList>
    </citation>
    <scope>NUCLEOTIDE SEQUENCE [LARGE SCALE GENOMIC DNA]</scope>
    <source>
        <strain evidence="2 5">4570-18-6</strain>
    </source>
</reference>